<accession>A0A0V1BJ36</accession>
<dbReference type="Proteomes" id="UP000054776">
    <property type="component" value="Unassembled WGS sequence"/>
</dbReference>
<dbReference type="STRING" id="6334.A0A0V1BJ36"/>
<reference evidence="2 3" key="1">
    <citation type="submission" date="2015-01" db="EMBL/GenBank/DDBJ databases">
        <title>Evolution of Trichinella species and genotypes.</title>
        <authorList>
            <person name="Korhonen P.K."/>
            <person name="Edoardo P."/>
            <person name="Giuseppe L.R."/>
            <person name="Gasser R.B."/>
        </authorList>
    </citation>
    <scope>NUCLEOTIDE SEQUENCE [LARGE SCALE GENOMIC DNA]</scope>
    <source>
        <strain evidence="2">ISS3</strain>
    </source>
</reference>
<keyword evidence="2" id="KW-0830">Ubiquinone</keyword>
<dbReference type="InterPro" id="IPR036748">
    <property type="entry name" value="MTH938-like_sf"/>
</dbReference>
<comment type="caution">
    <text evidence="2">The sequence shown here is derived from an EMBL/GenBank/DDBJ whole genome shotgun (WGS) entry which is preliminary data.</text>
</comment>
<dbReference type="InterPro" id="IPR007523">
    <property type="entry name" value="NDUFAF3/AAMDC"/>
</dbReference>
<dbReference type="AlphaFoldDB" id="A0A0V1BJ36"/>
<dbReference type="GO" id="GO:0032981">
    <property type="term" value="P:mitochondrial respiratory chain complex I assembly"/>
    <property type="evidence" value="ECO:0007669"/>
    <property type="project" value="TreeGrafter"/>
</dbReference>
<dbReference type="Gene3D" id="3.40.1230.10">
    <property type="entry name" value="MTH938-like"/>
    <property type="match status" value="1"/>
</dbReference>
<dbReference type="Pfam" id="PF04430">
    <property type="entry name" value="DUF498"/>
    <property type="match status" value="1"/>
</dbReference>
<sequence length="277" mass="30964">MLAIRRALLKNRCLFNQTNAISGKSTFAKNDDAAENNSKTTEPPRWTPKKAWNESLASQYYITEEGKSMRTSVTTVQATMDEKYLCITAYNNYGFRLSNQSQVIGPMIVFPQAALSWKVSAYIILTQVASPDEITEESVSMLRLIEPKPDLVLIGAGNSEDVAQVNGRLQSFFRKNCLSVEIMSTPDACPLFNYMNADGRFVIALLFPVRKMPKAGLIALTSNFDRALAHEMDSDVLATLAGVKAKSIPHAVKQLAFDWKEQQEEQKEIENILKSKK</sequence>
<dbReference type="EMBL" id="JYDH01000039">
    <property type="protein sequence ID" value="KRY36812.1"/>
    <property type="molecule type" value="Genomic_DNA"/>
</dbReference>
<dbReference type="PANTHER" id="PTHR21192">
    <property type="entry name" value="NUCLEAR PROTEIN E3-3"/>
    <property type="match status" value="1"/>
</dbReference>
<dbReference type="eggNOG" id="KOG3363">
    <property type="taxonomic scope" value="Eukaryota"/>
</dbReference>
<organism evidence="2 3">
    <name type="scientific">Trichinella spiralis</name>
    <name type="common">Trichina worm</name>
    <dbReference type="NCBI Taxonomy" id="6334"/>
    <lineage>
        <taxon>Eukaryota</taxon>
        <taxon>Metazoa</taxon>
        <taxon>Ecdysozoa</taxon>
        <taxon>Nematoda</taxon>
        <taxon>Enoplea</taxon>
        <taxon>Dorylaimia</taxon>
        <taxon>Trichinellida</taxon>
        <taxon>Trichinellidae</taxon>
        <taxon>Trichinella</taxon>
    </lineage>
</organism>
<dbReference type="OrthoDB" id="20681at2759"/>
<protein>
    <submittedName>
        <fullName evidence="2">NADH dehydrogenase [ubiquinone] 1 alpha subcomplex assembly factor 3</fullName>
    </submittedName>
</protein>
<dbReference type="GO" id="GO:0005743">
    <property type="term" value="C:mitochondrial inner membrane"/>
    <property type="evidence" value="ECO:0007669"/>
    <property type="project" value="TreeGrafter"/>
</dbReference>
<evidence type="ECO:0000313" key="2">
    <source>
        <dbReference type="EMBL" id="KRY36812.1"/>
    </source>
</evidence>
<feature type="region of interest" description="Disordered" evidence="1">
    <location>
        <begin position="26"/>
        <end position="48"/>
    </location>
</feature>
<dbReference type="SUPFAM" id="SSF64076">
    <property type="entry name" value="MTH938-like"/>
    <property type="match status" value="1"/>
</dbReference>
<dbReference type="FunCoup" id="A0A0V1BJ36">
    <property type="interactions" value="677"/>
</dbReference>
<dbReference type="InParanoid" id="A0A0V1BJ36"/>
<evidence type="ECO:0000313" key="3">
    <source>
        <dbReference type="Proteomes" id="UP000054776"/>
    </source>
</evidence>
<evidence type="ECO:0000256" key="1">
    <source>
        <dbReference type="SAM" id="MobiDB-lite"/>
    </source>
</evidence>
<name>A0A0V1BJ36_TRISP</name>
<keyword evidence="3" id="KW-1185">Reference proteome</keyword>
<proteinExistence type="predicted"/>
<dbReference type="PANTHER" id="PTHR21192:SF2">
    <property type="entry name" value="NADH DEHYDROGENASE [UBIQUINONE] 1 ALPHA SUBCOMPLEX ASSEMBLY FACTOR 3"/>
    <property type="match status" value="1"/>
</dbReference>
<gene>
    <name evidence="2" type="primary">Ndufaf3</name>
    <name evidence="2" type="ORF">T01_14871</name>
</gene>